<keyword evidence="3" id="KW-1185">Reference proteome</keyword>
<feature type="region of interest" description="Disordered" evidence="1">
    <location>
        <begin position="54"/>
        <end position="77"/>
    </location>
</feature>
<accession>A0A9W8HLS7</accession>
<proteinExistence type="predicted"/>
<feature type="compositionally biased region" description="Polar residues" evidence="1">
    <location>
        <begin position="369"/>
        <end position="380"/>
    </location>
</feature>
<dbReference type="EMBL" id="JANBUM010000004">
    <property type="protein sequence ID" value="KAJ2788170.1"/>
    <property type="molecule type" value="Genomic_DNA"/>
</dbReference>
<protein>
    <submittedName>
        <fullName evidence="2">Uncharacterized protein</fullName>
    </submittedName>
</protein>
<evidence type="ECO:0000313" key="3">
    <source>
        <dbReference type="Proteomes" id="UP001140172"/>
    </source>
</evidence>
<reference evidence="2" key="1">
    <citation type="submission" date="2022-07" db="EMBL/GenBank/DDBJ databases">
        <title>Phylogenomic reconstructions and comparative analyses of Kickxellomycotina fungi.</title>
        <authorList>
            <person name="Reynolds N.K."/>
            <person name="Stajich J.E."/>
            <person name="Barry K."/>
            <person name="Grigoriev I.V."/>
            <person name="Crous P."/>
            <person name="Smith M.E."/>
        </authorList>
    </citation>
    <scope>NUCLEOTIDE SEQUENCE</scope>
    <source>
        <strain evidence="2">BCRC 34489</strain>
    </source>
</reference>
<feature type="compositionally biased region" description="Low complexity" evidence="1">
    <location>
        <begin position="253"/>
        <end position="268"/>
    </location>
</feature>
<dbReference type="AlphaFoldDB" id="A0A9W8HLS7"/>
<comment type="caution">
    <text evidence="2">The sequence shown here is derived from an EMBL/GenBank/DDBJ whole genome shotgun (WGS) entry which is preliminary data.</text>
</comment>
<feature type="compositionally biased region" description="Low complexity" evidence="1">
    <location>
        <begin position="62"/>
        <end position="73"/>
    </location>
</feature>
<gene>
    <name evidence="2" type="ORF">GGI15_000191</name>
</gene>
<feature type="compositionally biased region" description="Polar residues" evidence="1">
    <location>
        <begin position="275"/>
        <end position="291"/>
    </location>
</feature>
<evidence type="ECO:0000313" key="2">
    <source>
        <dbReference type="EMBL" id="KAJ2788170.1"/>
    </source>
</evidence>
<dbReference type="Proteomes" id="UP001140172">
    <property type="component" value="Unassembled WGS sequence"/>
</dbReference>
<dbReference type="OrthoDB" id="5579328at2759"/>
<sequence length="430" mass="46321">MQPLRSDLSPKILNRKSLIMKSVPRVPSTLRKVVGVSSPGSGDNIEDEMYAHSGQRPATVYSSNSSTHSGSNGVWMHSPDTPPLPVLPASMSSPALRRYHDEPSLQNIIDRSANNVKCLPYPHTLDSYIPRPRPRSLNTVNSTSCRLSIITTNVEYTEYSYQKKTHVVVRPSRVRGWARRFGGRVKFTVGQILASPTLILRGNRDMARGTAQISLWECKKAAEAAEAQNIVAPVEAETADNAGLGIQMPRRNSSTTASGGDSSGGSLRALRRKSMASTNNSIKALSPQVQPKQPVRTLSVIEMAAAAEHAAERELAEVTVSLMSARTSTRSRTSVKPHQRSSSGSDTTDVEAEGSTTSPSESKLRSPLNGPTRTGSIENISRSDQFKLALDTSTFDTAVSEKMPVGSSTDRVTDVEPVQLAATQTAAVVS</sequence>
<evidence type="ECO:0000256" key="1">
    <source>
        <dbReference type="SAM" id="MobiDB-lite"/>
    </source>
</evidence>
<organism evidence="2 3">
    <name type="scientific">Coemansia interrupta</name>
    <dbReference type="NCBI Taxonomy" id="1126814"/>
    <lineage>
        <taxon>Eukaryota</taxon>
        <taxon>Fungi</taxon>
        <taxon>Fungi incertae sedis</taxon>
        <taxon>Zoopagomycota</taxon>
        <taxon>Kickxellomycotina</taxon>
        <taxon>Kickxellomycetes</taxon>
        <taxon>Kickxellales</taxon>
        <taxon>Kickxellaceae</taxon>
        <taxon>Coemansia</taxon>
    </lineage>
</organism>
<name>A0A9W8HLS7_9FUNG</name>
<feature type="region of interest" description="Disordered" evidence="1">
    <location>
        <begin position="242"/>
        <end position="294"/>
    </location>
</feature>
<feature type="region of interest" description="Disordered" evidence="1">
    <location>
        <begin position="326"/>
        <end position="380"/>
    </location>
</feature>